<dbReference type="PROSITE" id="PS00108">
    <property type="entry name" value="PROTEIN_KINASE_ST"/>
    <property type="match status" value="1"/>
</dbReference>
<dbReference type="InterPro" id="IPR017441">
    <property type="entry name" value="Protein_kinase_ATP_BS"/>
</dbReference>
<dbReference type="Gene3D" id="1.10.510.10">
    <property type="entry name" value="Transferase(Phosphotransferase) domain 1"/>
    <property type="match status" value="1"/>
</dbReference>
<dbReference type="PROSITE" id="PS50011">
    <property type="entry name" value="PROTEIN_KINASE_DOM"/>
    <property type="match status" value="1"/>
</dbReference>
<keyword evidence="9" id="KW-1185">Reference proteome</keyword>
<dbReference type="PROSITE" id="PS00107">
    <property type="entry name" value="PROTEIN_KINASE_ATP"/>
    <property type="match status" value="1"/>
</dbReference>
<dbReference type="EMBL" id="JFHU01000065">
    <property type="protein sequence ID" value="EXX90342.1"/>
    <property type="molecule type" value="Genomic_DNA"/>
</dbReference>
<evidence type="ECO:0000256" key="3">
    <source>
        <dbReference type="ARBA" id="ARBA00022777"/>
    </source>
</evidence>
<name>A0A9W5S1K2_9BACL</name>
<dbReference type="GO" id="GO:0004674">
    <property type="term" value="F:protein serine/threonine kinase activity"/>
    <property type="evidence" value="ECO:0007669"/>
    <property type="project" value="UniProtKB-KW"/>
</dbReference>
<dbReference type="OrthoDB" id="9788659at2"/>
<keyword evidence="1" id="KW-0808">Transferase</keyword>
<dbReference type="Proteomes" id="UP000053750">
    <property type="component" value="Unassembled WGS sequence"/>
</dbReference>
<evidence type="ECO:0000256" key="6">
    <source>
        <dbReference type="SAM" id="MobiDB-lite"/>
    </source>
</evidence>
<evidence type="ECO:0000259" key="7">
    <source>
        <dbReference type="PROSITE" id="PS50011"/>
    </source>
</evidence>
<dbReference type="GO" id="GO:0005524">
    <property type="term" value="F:ATP binding"/>
    <property type="evidence" value="ECO:0007669"/>
    <property type="project" value="UniProtKB-UniRule"/>
</dbReference>
<dbReference type="PANTHER" id="PTHR43289:SF34">
    <property type="entry name" value="SERINE_THREONINE-PROTEIN KINASE YBDM-RELATED"/>
    <property type="match status" value="1"/>
</dbReference>
<evidence type="ECO:0000256" key="1">
    <source>
        <dbReference type="ARBA" id="ARBA00022679"/>
    </source>
</evidence>
<protein>
    <submittedName>
        <fullName evidence="8">Serine/threonine protein kinase</fullName>
    </submittedName>
</protein>
<dbReference type="Gene3D" id="3.30.200.20">
    <property type="entry name" value="Phosphorylase Kinase, domain 1"/>
    <property type="match status" value="1"/>
</dbReference>
<keyword evidence="4 5" id="KW-0067">ATP-binding</keyword>
<keyword evidence="2 5" id="KW-0547">Nucleotide-binding</keyword>
<dbReference type="Pfam" id="PF00069">
    <property type="entry name" value="Pkinase"/>
    <property type="match status" value="1"/>
</dbReference>
<dbReference type="InterPro" id="IPR011009">
    <property type="entry name" value="Kinase-like_dom_sf"/>
</dbReference>
<evidence type="ECO:0000313" key="9">
    <source>
        <dbReference type="Proteomes" id="UP000053750"/>
    </source>
</evidence>
<gene>
    <name evidence="8" type="ORF">BG53_13775</name>
</gene>
<feature type="region of interest" description="Disordered" evidence="6">
    <location>
        <begin position="284"/>
        <end position="306"/>
    </location>
</feature>
<evidence type="ECO:0000256" key="2">
    <source>
        <dbReference type="ARBA" id="ARBA00022741"/>
    </source>
</evidence>
<dbReference type="InterPro" id="IPR000719">
    <property type="entry name" value="Prot_kinase_dom"/>
</dbReference>
<dbReference type="CDD" id="cd14014">
    <property type="entry name" value="STKc_PknB_like"/>
    <property type="match status" value="1"/>
</dbReference>
<keyword evidence="8" id="KW-0723">Serine/threonine-protein kinase</keyword>
<dbReference type="SUPFAM" id="SSF56112">
    <property type="entry name" value="Protein kinase-like (PK-like)"/>
    <property type="match status" value="1"/>
</dbReference>
<evidence type="ECO:0000256" key="4">
    <source>
        <dbReference type="ARBA" id="ARBA00022840"/>
    </source>
</evidence>
<dbReference type="RefSeq" id="WP_051587559.1">
    <property type="nucleotide sequence ID" value="NZ_KK082127.1"/>
</dbReference>
<dbReference type="AlphaFoldDB" id="A0A9W5S1K2"/>
<organism evidence="8 9">
    <name type="scientific">Paenibacillus darwinianus</name>
    <dbReference type="NCBI Taxonomy" id="1380763"/>
    <lineage>
        <taxon>Bacteria</taxon>
        <taxon>Bacillati</taxon>
        <taxon>Bacillota</taxon>
        <taxon>Bacilli</taxon>
        <taxon>Bacillales</taxon>
        <taxon>Paenibacillaceae</taxon>
        <taxon>Paenibacillus</taxon>
    </lineage>
</organism>
<evidence type="ECO:0000256" key="5">
    <source>
        <dbReference type="PROSITE-ProRule" id="PRU10141"/>
    </source>
</evidence>
<accession>A0A9W5S1K2</accession>
<feature type="compositionally biased region" description="Low complexity" evidence="6">
    <location>
        <begin position="284"/>
        <end position="305"/>
    </location>
</feature>
<proteinExistence type="predicted"/>
<reference evidence="8 9" key="1">
    <citation type="submission" date="2014-02" db="EMBL/GenBank/DDBJ databases">
        <title>Genome sequence of Paenibacillus darwinianus reveals adaptive mechanisms for survival in Antarctic soils.</title>
        <authorList>
            <person name="Dsouza M."/>
            <person name="Taylor M.W."/>
            <person name="Turner S.J."/>
            <person name="Aislabie J."/>
        </authorList>
    </citation>
    <scope>NUCLEOTIDE SEQUENCE [LARGE SCALE GENOMIC DNA]</scope>
    <source>
        <strain evidence="8 9">CE1</strain>
    </source>
</reference>
<keyword evidence="3 8" id="KW-0418">Kinase</keyword>
<sequence length="571" mass="61754">MNMNKDMAADADMHVPRFYSLSPGELIDGRYEVGRRLGQGGMGSVYWAADRKLGGKPRALKLLRLRPEDRYAAEAEAGILMRLNHPRLPQLIDYIPAGPHRPDLLVTDFVEGENLSDYFERRGRRLPIPETIDICVQLCDALAYLHAQSPPVVHRDLKPSNVMIDRTGFVRLIDFGIARFVRAGTGSDTRLLGTPGFAAPEQAGEGGQSGPRSDIYGLGALLRHLLSGGAFPSETADNSAADLPVALPPALAEALFSMLQRDPARRPATAEDAARMLGIAAQGAGDASTSTSTATRRSHAGASSTGRNSALAVPKLIVVASFTPSAGGTFLAVTLAKLLERSGAAAALLEHPLLVPELFVLLGGYGPLVRQAAAGKGSVSANPIDARFAAWRDGGLLIQALHPGLRREENAELISRDNGLTPSAVLGCMEQQLGSAGGKKTERGFVIVDLSAGWMRPDAASWLIRSDLLLMAADPEPSKWTKDRMAGWHNIHAQREGAGLPSLWAANKDTAFKGRNDWLRMFPLKPEALVPLLSFGDWRSCLWRGRWATDHTGWRKSLERSLEPVFRRIFV</sequence>
<dbReference type="PANTHER" id="PTHR43289">
    <property type="entry name" value="MITOGEN-ACTIVATED PROTEIN KINASE KINASE KINASE 20-RELATED"/>
    <property type="match status" value="1"/>
</dbReference>
<feature type="binding site" evidence="5">
    <location>
        <position position="61"/>
    </location>
    <ligand>
        <name>ATP</name>
        <dbReference type="ChEBI" id="CHEBI:30616"/>
    </ligand>
</feature>
<dbReference type="InterPro" id="IPR008271">
    <property type="entry name" value="Ser/Thr_kinase_AS"/>
</dbReference>
<dbReference type="SMART" id="SM00220">
    <property type="entry name" value="S_TKc"/>
    <property type="match status" value="1"/>
</dbReference>
<evidence type="ECO:0000313" key="8">
    <source>
        <dbReference type="EMBL" id="EXX90342.1"/>
    </source>
</evidence>
<comment type="caution">
    <text evidence="8">The sequence shown here is derived from an EMBL/GenBank/DDBJ whole genome shotgun (WGS) entry which is preliminary data.</text>
</comment>
<feature type="domain" description="Protein kinase" evidence="7">
    <location>
        <begin position="31"/>
        <end position="279"/>
    </location>
</feature>